<proteinExistence type="predicted"/>
<name>A0A7C8R5T1_ORBOL</name>
<dbReference type="Proteomes" id="UP000474640">
    <property type="component" value="Unassembled WGS sequence"/>
</dbReference>
<evidence type="ECO:0000313" key="1">
    <source>
        <dbReference type="EMBL" id="KAF3275748.1"/>
    </source>
</evidence>
<dbReference type="OrthoDB" id="2144408at2759"/>
<evidence type="ECO:0008006" key="3">
    <source>
        <dbReference type="Google" id="ProtNLM"/>
    </source>
</evidence>
<organism evidence="1 2">
    <name type="scientific">Orbilia oligospora</name>
    <name type="common">Nematode-trapping fungus</name>
    <name type="synonym">Arthrobotrys oligospora</name>
    <dbReference type="NCBI Taxonomy" id="2813651"/>
    <lineage>
        <taxon>Eukaryota</taxon>
        <taxon>Fungi</taxon>
        <taxon>Dikarya</taxon>
        <taxon>Ascomycota</taxon>
        <taxon>Pezizomycotina</taxon>
        <taxon>Orbiliomycetes</taxon>
        <taxon>Orbiliales</taxon>
        <taxon>Orbiliaceae</taxon>
        <taxon>Orbilia</taxon>
    </lineage>
</organism>
<dbReference type="EMBL" id="JAABOJ010000036">
    <property type="protein sequence ID" value="KAF3275748.1"/>
    <property type="molecule type" value="Genomic_DNA"/>
</dbReference>
<protein>
    <recommendedName>
        <fullName evidence="3">Fungal-type protein kinase domain-containing protein</fullName>
    </recommendedName>
</protein>
<comment type="caution">
    <text evidence="1">The sequence shown here is derived from an EMBL/GenBank/DDBJ whole genome shotgun (WGS) entry which is preliminary data.</text>
</comment>
<sequence>MQLSEFLEAIAAPQLITCRPLSTTKTNNLVHPREHLPDLTEWTGIKRDIKKLLDPKLSFELAEPGWSDFIRTDTGRATSCSDENGVSALGNRAYENPALVILEECFGIVGRFCYHGVGCDLGDADRVFVIQPNPRERGKGKFVLEWEAPWALDTPDNLIEEFNSGRLSNGRPTKLVKAVSQLYGYMTFNNMRIGALCNYESLYLFQRVGSCGFQVSPPFKFSDRGTESPVAALVYICHQVVTVGSFHHSPIEQGPPGTHMLNIEDFVVRGTWKENGNTEILWEQIHLYLAERVTGNRRSCLKFTKRILKSRRKLLTKT</sequence>
<reference evidence="1 2" key="1">
    <citation type="submission" date="2020-01" db="EMBL/GenBank/DDBJ databases">
        <authorList>
            <person name="Palmer J.M."/>
        </authorList>
    </citation>
    <scope>NUCLEOTIDE SEQUENCE [LARGE SCALE GENOMIC DNA]</scope>
    <source>
        <strain evidence="1 2">TWF970</strain>
    </source>
</reference>
<accession>A0A7C8R5T1</accession>
<gene>
    <name evidence="1" type="ORF">TWF970_006646</name>
</gene>
<evidence type="ECO:0000313" key="2">
    <source>
        <dbReference type="Proteomes" id="UP000474640"/>
    </source>
</evidence>
<dbReference type="AlphaFoldDB" id="A0A7C8R5T1"/>